<keyword evidence="2" id="KW-0812">Transmembrane</keyword>
<evidence type="ECO:0000313" key="4">
    <source>
        <dbReference type="Proteomes" id="UP000192596"/>
    </source>
</evidence>
<organism evidence="3 4">
    <name type="scientific">Cryoendolithus antarcticus</name>
    <dbReference type="NCBI Taxonomy" id="1507870"/>
    <lineage>
        <taxon>Eukaryota</taxon>
        <taxon>Fungi</taxon>
        <taxon>Dikarya</taxon>
        <taxon>Ascomycota</taxon>
        <taxon>Pezizomycotina</taxon>
        <taxon>Dothideomycetes</taxon>
        <taxon>Dothideomycetidae</taxon>
        <taxon>Cladosporiales</taxon>
        <taxon>Cladosporiaceae</taxon>
        <taxon>Cryoendolithus</taxon>
    </lineage>
</organism>
<name>A0A1V8SDV8_9PEZI</name>
<gene>
    <name evidence="3" type="ORF">B0A48_16399</name>
</gene>
<dbReference type="InParanoid" id="A0A1V8SDV8"/>
<reference evidence="4" key="1">
    <citation type="submission" date="2017-03" db="EMBL/GenBank/DDBJ databases">
        <title>Genomes of endolithic fungi from Antarctica.</title>
        <authorList>
            <person name="Coleine C."/>
            <person name="Masonjones S."/>
            <person name="Stajich J.E."/>
        </authorList>
    </citation>
    <scope>NUCLEOTIDE SEQUENCE [LARGE SCALE GENOMIC DNA]</scope>
    <source>
        <strain evidence="4">CCFEE 5527</strain>
    </source>
</reference>
<keyword evidence="4" id="KW-1185">Reference proteome</keyword>
<protein>
    <submittedName>
        <fullName evidence="3">Uncharacterized protein</fullName>
    </submittedName>
</protein>
<evidence type="ECO:0000313" key="3">
    <source>
        <dbReference type="EMBL" id="OQN97335.1"/>
    </source>
</evidence>
<dbReference type="EMBL" id="NAJO01000055">
    <property type="protein sequence ID" value="OQN97335.1"/>
    <property type="molecule type" value="Genomic_DNA"/>
</dbReference>
<feature type="compositionally biased region" description="Low complexity" evidence="1">
    <location>
        <begin position="29"/>
        <end position="44"/>
    </location>
</feature>
<feature type="transmembrane region" description="Helical" evidence="2">
    <location>
        <begin position="219"/>
        <end position="241"/>
    </location>
</feature>
<dbReference type="AlphaFoldDB" id="A0A1V8SDV8"/>
<proteinExistence type="predicted"/>
<comment type="caution">
    <text evidence="3">The sequence shown here is derived from an EMBL/GenBank/DDBJ whole genome shotgun (WGS) entry which is preliminary data.</text>
</comment>
<dbReference type="Proteomes" id="UP000192596">
    <property type="component" value="Unassembled WGS sequence"/>
</dbReference>
<evidence type="ECO:0000256" key="1">
    <source>
        <dbReference type="SAM" id="MobiDB-lite"/>
    </source>
</evidence>
<keyword evidence="2" id="KW-1133">Transmembrane helix</keyword>
<feature type="region of interest" description="Disordered" evidence="1">
    <location>
        <begin position="20"/>
        <end position="53"/>
    </location>
</feature>
<evidence type="ECO:0000256" key="2">
    <source>
        <dbReference type="SAM" id="Phobius"/>
    </source>
</evidence>
<accession>A0A1V8SDV8</accession>
<sequence>MPTESCVKYAQCVGNLQRTPEAQCAEPQSPSSSTYSAWRSRSLSPKSAASAERCKNAKFTKNKRKSRDMRGSHRIITSARHSDAKAFAKNWSKASRRKVIIGRSTQRTALLNCYPISSYGTFSSPGASFVSPSASDPGDSGRSSPDYILGATGQVIALYDSGVFMPASAPSSPLDRRASTLTLWSRTARMLRGSGETEDEEAVVGILSRNEYPQDVTKWIFLTWAAWYVLLLVMAVGLCWVGTVSVGGDERGI</sequence>
<keyword evidence="2" id="KW-0472">Membrane</keyword>